<dbReference type="AlphaFoldDB" id="A0AAV3NS21"/>
<dbReference type="PANTHER" id="PTHR11062:SF219">
    <property type="entry name" value="XYLOGLUCAN GALACTOSYLTRANSFERASE XLT2-LIKE"/>
    <property type="match status" value="1"/>
</dbReference>
<evidence type="ECO:0000313" key="8">
    <source>
        <dbReference type="Proteomes" id="UP001454036"/>
    </source>
</evidence>
<proteinExistence type="inferred from homology"/>
<protein>
    <submittedName>
        <fullName evidence="7">Glycosyltransferase</fullName>
    </submittedName>
</protein>
<keyword evidence="4" id="KW-0735">Signal-anchor</keyword>
<dbReference type="EMBL" id="BAABME010000186">
    <property type="protein sequence ID" value="GAA0140487.1"/>
    <property type="molecule type" value="Genomic_DNA"/>
</dbReference>
<dbReference type="InterPro" id="IPR004263">
    <property type="entry name" value="Exostosin"/>
</dbReference>
<organism evidence="7 8">
    <name type="scientific">Lithospermum erythrorhizon</name>
    <name type="common">Purple gromwell</name>
    <name type="synonym">Lithospermum officinale var. erythrorhizon</name>
    <dbReference type="NCBI Taxonomy" id="34254"/>
    <lineage>
        <taxon>Eukaryota</taxon>
        <taxon>Viridiplantae</taxon>
        <taxon>Streptophyta</taxon>
        <taxon>Embryophyta</taxon>
        <taxon>Tracheophyta</taxon>
        <taxon>Spermatophyta</taxon>
        <taxon>Magnoliopsida</taxon>
        <taxon>eudicotyledons</taxon>
        <taxon>Gunneridae</taxon>
        <taxon>Pentapetalae</taxon>
        <taxon>asterids</taxon>
        <taxon>lamiids</taxon>
        <taxon>Boraginales</taxon>
        <taxon>Boraginaceae</taxon>
        <taxon>Boraginoideae</taxon>
        <taxon>Lithospermeae</taxon>
        <taxon>Lithospermum</taxon>
    </lineage>
</organism>
<evidence type="ECO:0000313" key="7">
    <source>
        <dbReference type="EMBL" id="GAA0140487.1"/>
    </source>
</evidence>
<keyword evidence="5" id="KW-0333">Golgi apparatus</keyword>
<keyword evidence="8" id="KW-1185">Reference proteome</keyword>
<keyword evidence="3" id="KW-0808">Transferase</keyword>
<dbReference type="GO" id="GO:0008378">
    <property type="term" value="F:galactosyltransferase activity"/>
    <property type="evidence" value="ECO:0007669"/>
    <property type="project" value="TreeGrafter"/>
</dbReference>
<evidence type="ECO:0000256" key="2">
    <source>
        <dbReference type="ARBA" id="ARBA00010271"/>
    </source>
</evidence>
<accession>A0AAV3NS21</accession>
<reference evidence="7 8" key="1">
    <citation type="submission" date="2024-01" db="EMBL/GenBank/DDBJ databases">
        <title>The complete chloroplast genome sequence of Lithospermum erythrorhizon: insights into the phylogenetic relationship among Boraginaceae species and the maternal lineages of purple gromwells.</title>
        <authorList>
            <person name="Okada T."/>
            <person name="Watanabe K."/>
        </authorList>
    </citation>
    <scope>NUCLEOTIDE SEQUENCE [LARGE SCALE GENOMIC DNA]</scope>
</reference>
<keyword evidence="3" id="KW-0328">Glycosyltransferase</keyword>
<dbReference type="Proteomes" id="UP001454036">
    <property type="component" value="Unassembled WGS sequence"/>
</dbReference>
<evidence type="ECO:0000256" key="5">
    <source>
        <dbReference type="ARBA" id="ARBA00023034"/>
    </source>
</evidence>
<name>A0AAV3NS21_LITER</name>
<evidence type="ECO:0000256" key="1">
    <source>
        <dbReference type="ARBA" id="ARBA00004323"/>
    </source>
</evidence>
<comment type="similarity">
    <text evidence="2">Belongs to the glycosyltransferase 47 family.</text>
</comment>
<dbReference type="GO" id="GO:0009969">
    <property type="term" value="P:xyloglucan biosynthetic process"/>
    <property type="evidence" value="ECO:0007669"/>
    <property type="project" value="TreeGrafter"/>
</dbReference>
<dbReference type="GO" id="GO:0000139">
    <property type="term" value="C:Golgi membrane"/>
    <property type="evidence" value="ECO:0007669"/>
    <property type="project" value="UniProtKB-SubCell"/>
</dbReference>
<comment type="subcellular location">
    <subcellularLocation>
        <location evidence="1">Golgi apparatus membrane</location>
        <topology evidence="1">Single-pass type II membrane protein</topology>
    </subcellularLocation>
</comment>
<evidence type="ECO:0000256" key="4">
    <source>
        <dbReference type="ARBA" id="ARBA00022968"/>
    </source>
</evidence>
<feature type="domain" description="Exostosin GT47" evidence="6">
    <location>
        <begin position="5"/>
        <end position="336"/>
    </location>
</feature>
<evidence type="ECO:0000256" key="3">
    <source>
        <dbReference type="ARBA" id="ARBA00022676"/>
    </source>
</evidence>
<comment type="caution">
    <text evidence="7">The sequence shown here is derived from an EMBL/GenBank/DDBJ whole genome shotgun (WGS) entry which is preliminary data.</text>
</comment>
<keyword evidence="4" id="KW-0812">Transmembrane</keyword>
<evidence type="ECO:0000259" key="6">
    <source>
        <dbReference type="Pfam" id="PF03016"/>
    </source>
</evidence>
<dbReference type="PANTHER" id="PTHR11062">
    <property type="entry name" value="EXOSTOSIN HEPARAN SULFATE GLYCOSYLTRANSFERASE -RELATED"/>
    <property type="match status" value="1"/>
</dbReference>
<gene>
    <name evidence="7" type="ORF">LIER_01822</name>
</gene>
<dbReference type="InterPro" id="IPR040911">
    <property type="entry name" value="Exostosin_GT47"/>
</dbReference>
<dbReference type="Pfam" id="PF03016">
    <property type="entry name" value="Exostosin_GT47"/>
    <property type="match status" value="1"/>
</dbReference>
<sequence length="400" mass="46439">MNGFVYVYNLPPKFNKALLIECENWNPWVSRCKAISNDGLGPRATGLASIVPKNLASSWYWTDMFAGEVIYHTRILNYKCRTLNPDLATAFYVPFYAGLAIEEYLFKNYTAKERDMQSETLLKWTQDQKYYTRSNGSDHFVMVGRMTWDFRRTKDEDWGSSFINMPGMKNITRLSVEQDPWDPLEVSVPYPTGLHPKSDLDLQQWQHFVQSRNRTSLYTFVGGKRKMKNDFRALLHNHCFNNSDSCRAVDCSKTKCHDGASVILEVFLDSDFCLQPRGDAYTRRSMFDCMLAGSIPVFFWNRSIYHQYGWFLNDDPGSFSVFIDKKEVQKDESVIRRVLKQYSREDIGRMRENVIGLIPRFLYAMPSNETNTSIDAFDIAMDGVLKKFKEQKGHGSMGKM</sequence>